<evidence type="ECO:0000313" key="2">
    <source>
        <dbReference type="Proteomes" id="UP000250321"/>
    </source>
</evidence>
<comment type="caution">
    <text evidence="1">The sequence shown here is derived from an EMBL/GenBank/DDBJ whole genome shotgun (WGS) entry which is preliminary data.</text>
</comment>
<protein>
    <submittedName>
        <fullName evidence="1">Uncharacterized protein</fullName>
    </submittedName>
</protein>
<name>A0A314Y196_PRUYE</name>
<reference evidence="1 2" key="1">
    <citation type="submission" date="2018-02" db="EMBL/GenBank/DDBJ databases">
        <title>Draft genome of wild Prunus yedoensis var. nudiflora.</title>
        <authorList>
            <person name="Baek S."/>
            <person name="Kim J.-H."/>
            <person name="Choi K."/>
            <person name="Kim G.-B."/>
            <person name="Cho A."/>
            <person name="Jang H."/>
            <person name="Shin C.-H."/>
            <person name="Yu H.-J."/>
            <person name="Mun J.-H."/>
        </authorList>
    </citation>
    <scope>NUCLEOTIDE SEQUENCE [LARGE SCALE GENOMIC DNA]</scope>
    <source>
        <strain evidence="2">cv. Jeju island</strain>
        <tissue evidence="1">Leaf</tissue>
    </source>
</reference>
<keyword evidence="2" id="KW-1185">Reference proteome</keyword>
<accession>A0A314Y196</accession>
<gene>
    <name evidence="1" type="ORF">Pyn_18221</name>
</gene>
<organism evidence="1 2">
    <name type="scientific">Prunus yedoensis var. nudiflora</name>
    <dbReference type="NCBI Taxonomy" id="2094558"/>
    <lineage>
        <taxon>Eukaryota</taxon>
        <taxon>Viridiplantae</taxon>
        <taxon>Streptophyta</taxon>
        <taxon>Embryophyta</taxon>
        <taxon>Tracheophyta</taxon>
        <taxon>Spermatophyta</taxon>
        <taxon>Magnoliopsida</taxon>
        <taxon>eudicotyledons</taxon>
        <taxon>Gunneridae</taxon>
        <taxon>Pentapetalae</taxon>
        <taxon>rosids</taxon>
        <taxon>fabids</taxon>
        <taxon>Rosales</taxon>
        <taxon>Rosaceae</taxon>
        <taxon>Amygdaloideae</taxon>
        <taxon>Amygdaleae</taxon>
        <taxon>Prunus</taxon>
    </lineage>
</organism>
<evidence type="ECO:0000313" key="1">
    <source>
        <dbReference type="EMBL" id="PQP97617.1"/>
    </source>
</evidence>
<dbReference type="Proteomes" id="UP000250321">
    <property type="component" value="Unassembled WGS sequence"/>
</dbReference>
<dbReference type="EMBL" id="PJQY01001970">
    <property type="protein sequence ID" value="PQP97617.1"/>
    <property type="molecule type" value="Genomic_DNA"/>
</dbReference>
<proteinExistence type="predicted"/>
<dbReference type="AlphaFoldDB" id="A0A314Y196"/>
<sequence>MVLRYKHDCPTTRVCKFFLHQTKSGRRWEVVDCLNTWRTSRRCFSEALERRRLPRISILISLLGLVRRRRVLPSYKARDHRRREGPYQRQVDALKERMLLDVSGSALRPEPALRVLVEEPGNEVTRVTFERAGGRGVGNARGFFTMLRSVFSFDGAANGVWP</sequence>